<dbReference type="PANTHER" id="PTHR43343:SF3">
    <property type="entry name" value="PROTEASE DO-LIKE 8, CHLOROPLASTIC"/>
    <property type="match status" value="1"/>
</dbReference>
<dbReference type="SUPFAM" id="SSF50494">
    <property type="entry name" value="Trypsin-like serine proteases"/>
    <property type="match status" value="1"/>
</dbReference>
<dbReference type="EMBL" id="QGGB01000002">
    <property type="protein sequence ID" value="PWN07879.1"/>
    <property type="molecule type" value="Genomic_DNA"/>
</dbReference>
<dbReference type="OrthoDB" id="5973611at2"/>
<proteinExistence type="inferred from homology"/>
<dbReference type="PRINTS" id="PR00834">
    <property type="entry name" value="PROTEASES2C"/>
</dbReference>
<dbReference type="Pfam" id="PF13365">
    <property type="entry name" value="Trypsin_2"/>
    <property type="match status" value="1"/>
</dbReference>
<dbReference type="InterPro" id="IPR043504">
    <property type="entry name" value="Peptidase_S1_PA_chymotrypsin"/>
</dbReference>
<evidence type="ECO:0000256" key="3">
    <source>
        <dbReference type="ARBA" id="ARBA00022801"/>
    </source>
</evidence>
<dbReference type="InterPro" id="IPR001940">
    <property type="entry name" value="Peptidase_S1C"/>
</dbReference>
<organism evidence="5 6">
    <name type="scientific">Rhodohalobacter mucosus</name>
    <dbReference type="NCBI Taxonomy" id="2079485"/>
    <lineage>
        <taxon>Bacteria</taxon>
        <taxon>Pseudomonadati</taxon>
        <taxon>Balneolota</taxon>
        <taxon>Balneolia</taxon>
        <taxon>Balneolales</taxon>
        <taxon>Balneolaceae</taxon>
        <taxon>Rhodohalobacter</taxon>
    </lineage>
</organism>
<dbReference type="GO" id="GO:0004252">
    <property type="term" value="F:serine-type endopeptidase activity"/>
    <property type="evidence" value="ECO:0007669"/>
    <property type="project" value="InterPro"/>
</dbReference>
<keyword evidence="3" id="KW-0378">Hydrolase</keyword>
<evidence type="ECO:0000256" key="1">
    <source>
        <dbReference type="ARBA" id="ARBA00010541"/>
    </source>
</evidence>
<dbReference type="GO" id="GO:0006508">
    <property type="term" value="P:proteolysis"/>
    <property type="evidence" value="ECO:0007669"/>
    <property type="project" value="UniProtKB-KW"/>
</dbReference>
<keyword evidence="4" id="KW-0812">Transmembrane</keyword>
<dbReference type="Proteomes" id="UP000245533">
    <property type="component" value="Unassembled WGS sequence"/>
</dbReference>
<dbReference type="InterPro" id="IPR009003">
    <property type="entry name" value="Peptidase_S1_PA"/>
</dbReference>
<gene>
    <name evidence="5" type="ORF">DDZ15_02390</name>
</gene>
<dbReference type="RefSeq" id="WP_109644452.1">
    <property type="nucleotide sequence ID" value="NZ_QGGB01000002.1"/>
</dbReference>
<evidence type="ECO:0008006" key="7">
    <source>
        <dbReference type="Google" id="ProtNLM"/>
    </source>
</evidence>
<dbReference type="Gene3D" id="2.40.10.10">
    <property type="entry name" value="Trypsin-like serine proteases"/>
    <property type="match status" value="2"/>
</dbReference>
<keyword evidence="4" id="KW-0472">Membrane</keyword>
<protein>
    <recommendedName>
        <fullName evidence="7">Serine protease</fullName>
    </recommendedName>
</protein>
<keyword evidence="4" id="KW-1133">Transmembrane helix</keyword>
<dbReference type="InterPro" id="IPR051201">
    <property type="entry name" value="Chloro_Bact_Ser_Proteases"/>
</dbReference>
<comment type="caution">
    <text evidence="5">The sequence shown here is derived from an EMBL/GenBank/DDBJ whole genome shotgun (WGS) entry which is preliminary data.</text>
</comment>
<evidence type="ECO:0000313" key="5">
    <source>
        <dbReference type="EMBL" id="PWN07879.1"/>
    </source>
</evidence>
<evidence type="ECO:0000313" key="6">
    <source>
        <dbReference type="Proteomes" id="UP000245533"/>
    </source>
</evidence>
<dbReference type="AlphaFoldDB" id="A0A316TWV4"/>
<comment type="similarity">
    <text evidence="1">Belongs to the peptidase S1C family.</text>
</comment>
<dbReference type="PANTHER" id="PTHR43343">
    <property type="entry name" value="PEPTIDASE S12"/>
    <property type="match status" value="1"/>
</dbReference>
<reference evidence="5 6" key="1">
    <citation type="submission" date="2018-05" db="EMBL/GenBank/DDBJ databases">
        <title>Rhodohalobacter halophilus gen. nov., sp. nov., a moderately halophilic member of the family Balneolaceae.</title>
        <authorList>
            <person name="Liu Z.-W."/>
        </authorList>
    </citation>
    <scope>NUCLEOTIDE SEQUENCE [LARGE SCALE GENOMIC DNA]</scope>
    <source>
        <strain evidence="5 6">8A47</strain>
    </source>
</reference>
<keyword evidence="6" id="KW-1185">Reference proteome</keyword>
<keyword evidence="2" id="KW-0645">Protease</keyword>
<evidence type="ECO:0000256" key="4">
    <source>
        <dbReference type="SAM" id="Phobius"/>
    </source>
</evidence>
<evidence type="ECO:0000256" key="2">
    <source>
        <dbReference type="ARBA" id="ARBA00022670"/>
    </source>
</evidence>
<name>A0A316TWV4_9BACT</name>
<sequence length="575" mass="61740">MKNNLLSYVAAKDKKYPFTAPTWIYISIIALFFTSSAAAQSVMDRSLIDRISMAVVQIHTPDGTGSGSLVEGSNLIYTNRHVVEGFYEFEIYGITDPTRPVEPLFVAELLGFSEEYDFAVLRITGDMNGNPVINPHQYIANYSDSGLTPALQKSGLRTIPGRGDQVAIFGYPGIGDNELVFTTGIVSSVMYDTFTESRIPVWYRTNAEMAPGNSGGVATDMNGNIIGIPTYVRSENRTGGRLGSLLSMHVVSEIVDGNLLTNRWENRSSDAIASNSPAPDSDQLDFSVDPAYGSASLAAGFTPDPHRVSVVSGGAVDASYLSSGCVGYAAEGPDYSLQWSGSSSMLRFFFVAENDGDDTSLIINRPDGSWTCNDDAESGSLDPMVTVDSPQEGRYDVWIGSYSEGEYIDGVLHISERDVTPAGQEESDSGSAAALDYSQDPMYGTVALSAGFTPDPNERDMTSGGSVDVSAESLGTGCTGYASSAPDLRLRWSGDTDDLRIFFEPNQPGNDTVLIINTPGGGWVCNDDANSDTLSPMVNLRGYSDGQYDIWIGSYTSGEYISGKLTITELNRVPE</sequence>
<accession>A0A316TWV4</accession>
<feature type="transmembrane region" description="Helical" evidence="4">
    <location>
        <begin position="23"/>
        <end position="43"/>
    </location>
</feature>